<sequence>MTISFLAPKDDHITYTATGIFFLTMRRVPDADPEDASFPSAQSARPVLSLWKPSWFIPRYFKSLRWIVVALTFIVVSWATYVGVFTSPLDHALPNRQNSQILSKADLNSLAVPPRISKPSTSRRLRLFMPADSPHINLCKTIMSAVAMGYPMPILLNWKREYNRPSWHFAGSHIAKLESLLGAIEVLLEGTEGDDADEDDIAVLVDAYDMWFQLPPSVLLERYHLLNREADARLRKQWAELNIGADFPILPPRQDIIITTAKDCFPDFYSGSDPRYEHWPSSPMPEDMYGEDTDKVPWSFDPARKYRKVRPRCVNSGLVMGSMGALKQALKRSKHKIDSMAMKGRQLWSDQALIGEVIGDQEIWREWVKHLGSSWNGSLTFNDRDSLDPAVRGIADAAILGQQFEYGIGLDYNFTTAPPTCSSEEDGYFVNLSNKSNVREESEKAGVPGEVRIHGVPPELRKVNDTLLSTINWGSIPLYTDFFFGTTPVAIHHNAYVNGLKGWRLKNWWDKMWYYPQLRHLVTQRLKPSADTPALLAELDLEGTKIVYMSPKEDEEYRKAKVFSPLKPNFTPVELDAVCQKHGHGVKWYDELFGDNKGPL</sequence>
<keyword evidence="1" id="KW-0812">Transmembrane</keyword>
<organism evidence="2 3">
    <name type="scientific">Fusarium avenaceum</name>
    <dbReference type="NCBI Taxonomy" id="40199"/>
    <lineage>
        <taxon>Eukaryota</taxon>
        <taxon>Fungi</taxon>
        <taxon>Dikarya</taxon>
        <taxon>Ascomycota</taxon>
        <taxon>Pezizomycotina</taxon>
        <taxon>Sordariomycetes</taxon>
        <taxon>Hypocreomycetidae</taxon>
        <taxon>Hypocreales</taxon>
        <taxon>Nectriaceae</taxon>
        <taxon>Fusarium</taxon>
        <taxon>Fusarium tricinctum species complex</taxon>
    </lineage>
</organism>
<reference evidence="2" key="1">
    <citation type="submission" date="2021-04" db="EMBL/GenBank/DDBJ databases">
        <title>Draft genome of Fusarium avenaceum strain F156N33, isolated from an atmospheric sample in Virginia.</title>
        <authorList>
            <person name="Yang S."/>
            <person name="Vinatzer B.A."/>
            <person name="Coleman J."/>
        </authorList>
    </citation>
    <scope>NUCLEOTIDE SEQUENCE</scope>
    <source>
        <strain evidence="2">F156N33</strain>
    </source>
</reference>
<proteinExistence type="predicted"/>
<gene>
    <name evidence="2" type="ORF">KAF25_006066</name>
</gene>
<evidence type="ECO:0000313" key="3">
    <source>
        <dbReference type="Proteomes" id="UP000782241"/>
    </source>
</evidence>
<evidence type="ECO:0000313" key="2">
    <source>
        <dbReference type="EMBL" id="KAG5657502.1"/>
    </source>
</evidence>
<evidence type="ECO:0000256" key="1">
    <source>
        <dbReference type="SAM" id="Phobius"/>
    </source>
</evidence>
<protein>
    <submittedName>
        <fullName evidence="2">Uncharacterized protein</fullName>
    </submittedName>
</protein>
<name>A0A9P7H2V7_9HYPO</name>
<dbReference type="EMBL" id="JAGPUO010000017">
    <property type="protein sequence ID" value="KAG5657502.1"/>
    <property type="molecule type" value="Genomic_DNA"/>
</dbReference>
<comment type="caution">
    <text evidence="2">The sequence shown here is derived from an EMBL/GenBank/DDBJ whole genome shotgun (WGS) entry which is preliminary data.</text>
</comment>
<keyword evidence="3" id="KW-1185">Reference proteome</keyword>
<keyword evidence="1" id="KW-1133">Transmembrane helix</keyword>
<feature type="transmembrane region" description="Helical" evidence="1">
    <location>
        <begin position="64"/>
        <end position="84"/>
    </location>
</feature>
<dbReference type="PANTHER" id="PTHR36587">
    <property type="entry name" value="EXPRESSION SITE-ASSOCIATED GENE 3 (ESAG3)-LIKE PROTEIN"/>
    <property type="match status" value="1"/>
</dbReference>
<accession>A0A9P7H2V7</accession>
<dbReference type="Proteomes" id="UP000782241">
    <property type="component" value="Unassembled WGS sequence"/>
</dbReference>
<dbReference type="PANTHER" id="PTHR36587:SF2">
    <property type="entry name" value="EXPRESSION SITE-ASSOCIATED GENE 3 (ESAG3)-LIKE PROTEIN"/>
    <property type="match status" value="1"/>
</dbReference>
<dbReference type="AlphaFoldDB" id="A0A9P7H2V7"/>
<dbReference type="CDD" id="cd22997">
    <property type="entry name" value="GT_LH"/>
    <property type="match status" value="1"/>
</dbReference>
<keyword evidence="1" id="KW-0472">Membrane</keyword>